<dbReference type="PANTHER" id="PTHR30566">
    <property type="entry name" value="YNAI-RELATED MECHANOSENSITIVE ION CHANNEL"/>
    <property type="match status" value="1"/>
</dbReference>
<keyword evidence="10" id="KW-1185">Reference proteome</keyword>
<feature type="transmembrane region" description="Helical" evidence="6">
    <location>
        <begin position="282"/>
        <end position="300"/>
    </location>
</feature>
<protein>
    <recommendedName>
        <fullName evidence="8">Mechanosensitive ion channel MscS domain-containing protein</fullName>
    </recommendedName>
</protein>
<keyword evidence="2 6" id="KW-0812">Transmembrane</keyword>
<reference evidence="9 10" key="1">
    <citation type="submission" date="2020-11" db="EMBL/GenBank/DDBJ databases">
        <authorList>
            <person name="Peeters C."/>
        </authorList>
    </citation>
    <scope>NUCLEOTIDE SEQUENCE [LARGE SCALE GENOMIC DNA]</scope>
    <source>
        <strain evidence="9 10">LMG 7974</strain>
    </source>
</reference>
<dbReference type="RefSeq" id="WP_229933503.1">
    <property type="nucleotide sequence ID" value="NZ_CAJHOF010000020.1"/>
</dbReference>
<proteinExistence type="predicted"/>
<evidence type="ECO:0000256" key="7">
    <source>
        <dbReference type="SAM" id="SignalP"/>
    </source>
</evidence>
<feature type="domain" description="Mechanosensitive ion channel MscS" evidence="8">
    <location>
        <begin position="323"/>
        <end position="405"/>
    </location>
</feature>
<organism evidence="9 10">
    <name type="scientific">Campylobacter majalis</name>
    <dbReference type="NCBI Taxonomy" id="2790656"/>
    <lineage>
        <taxon>Bacteria</taxon>
        <taxon>Pseudomonadati</taxon>
        <taxon>Campylobacterota</taxon>
        <taxon>Epsilonproteobacteria</taxon>
        <taxon>Campylobacterales</taxon>
        <taxon>Campylobacteraceae</taxon>
        <taxon>Campylobacter</taxon>
    </lineage>
</organism>
<dbReference type="Proteomes" id="UP000789803">
    <property type="component" value="Unassembled WGS sequence"/>
</dbReference>
<dbReference type="Gene3D" id="2.30.30.60">
    <property type="match status" value="1"/>
</dbReference>
<feature type="signal peptide" evidence="7">
    <location>
        <begin position="1"/>
        <end position="16"/>
    </location>
</feature>
<keyword evidence="4 6" id="KW-0472">Membrane</keyword>
<keyword evidence="7" id="KW-0732">Signal</keyword>
<feature type="transmembrane region" description="Helical" evidence="6">
    <location>
        <begin position="306"/>
        <end position="337"/>
    </location>
</feature>
<dbReference type="Pfam" id="PF00924">
    <property type="entry name" value="MS_channel_2nd"/>
    <property type="match status" value="1"/>
</dbReference>
<name>A0ABN7KAS2_9BACT</name>
<dbReference type="EMBL" id="CAJHOF010000020">
    <property type="protein sequence ID" value="CAD7289654.1"/>
    <property type="molecule type" value="Genomic_DNA"/>
</dbReference>
<dbReference type="InterPro" id="IPR010920">
    <property type="entry name" value="LSM_dom_sf"/>
</dbReference>
<evidence type="ECO:0000256" key="5">
    <source>
        <dbReference type="SAM" id="Coils"/>
    </source>
</evidence>
<dbReference type="PANTHER" id="PTHR30566:SF5">
    <property type="entry name" value="MECHANOSENSITIVE ION CHANNEL PROTEIN 1, MITOCHONDRIAL-RELATED"/>
    <property type="match status" value="1"/>
</dbReference>
<evidence type="ECO:0000313" key="10">
    <source>
        <dbReference type="Proteomes" id="UP000789803"/>
    </source>
</evidence>
<comment type="subcellular location">
    <subcellularLocation>
        <location evidence="1">Membrane</location>
    </subcellularLocation>
</comment>
<evidence type="ECO:0000256" key="2">
    <source>
        <dbReference type="ARBA" id="ARBA00022692"/>
    </source>
</evidence>
<evidence type="ECO:0000259" key="8">
    <source>
        <dbReference type="Pfam" id="PF00924"/>
    </source>
</evidence>
<gene>
    <name evidence="9" type="ORF">LMG7974_01731</name>
</gene>
<dbReference type="InterPro" id="IPR023408">
    <property type="entry name" value="MscS_beta-dom_sf"/>
</dbReference>
<feature type="transmembrane region" description="Helical" evidence="6">
    <location>
        <begin position="242"/>
        <end position="262"/>
    </location>
</feature>
<comment type="caution">
    <text evidence="9">The sequence shown here is derived from an EMBL/GenBank/DDBJ whole genome shotgun (WGS) entry which is preliminary data.</text>
</comment>
<keyword evidence="3 6" id="KW-1133">Transmembrane helix</keyword>
<evidence type="ECO:0000256" key="3">
    <source>
        <dbReference type="ARBA" id="ARBA00022989"/>
    </source>
</evidence>
<feature type="chain" id="PRO_5047081429" description="Mechanosensitive ion channel MscS domain-containing protein" evidence="7">
    <location>
        <begin position="17"/>
        <end position="539"/>
    </location>
</feature>
<accession>A0ABN7KAS2</accession>
<keyword evidence="5" id="KW-0175">Coiled coil</keyword>
<evidence type="ECO:0000256" key="4">
    <source>
        <dbReference type="ARBA" id="ARBA00023136"/>
    </source>
</evidence>
<evidence type="ECO:0000256" key="1">
    <source>
        <dbReference type="ARBA" id="ARBA00004370"/>
    </source>
</evidence>
<evidence type="ECO:0000313" key="9">
    <source>
        <dbReference type="EMBL" id="CAD7289654.1"/>
    </source>
</evidence>
<evidence type="ECO:0000256" key="6">
    <source>
        <dbReference type="SAM" id="Phobius"/>
    </source>
</evidence>
<sequence>MRILSAILFAFLLCFADNNISAVTENDAISDDSGVIQSVEVNQNIASIKSQLDGINSTLRTNVWMTRYANYSTYQKIQNELEISENLLKRASKDNKKNSELVKKIQNLKGQLELLKGYENAPFSDMLAAPDVDMSPRITNPIALISGFSYMRKIRNEKDEYARQISELDSVIASLREKEILLVSLVENSTLTENLQSQIDETRVQISEFEGTKQIADTTFDVYEKRADEAIVATKNEIKLQVFNTINIAVFLVIIIAISFFFKFIAKKTISDNERFYTVNKFINFINFILIIITLLFAYIDNVTYIVTVLGFASAGIAIAMKDMFMSMLGWVVIIFGGSMRVGDRVRVSHNGVTYVGDIIDISVLRMTIFEDVTMATYYENRRAGRIVFIPNNYIFTELMSNYSHHGMKTVWDGIDVVLSFDSNHKKAVYIAKTITGKYARGYTDIAKRQMTRLRSEYSIKNPNVEPRVFTFFEPHGVCISIWFMSSSHATLTLRSTISAEIVEAFNKEDDISIAYPTQTLYYGKKQSPKPHSELEQDI</sequence>
<feature type="coiled-coil region" evidence="5">
    <location>
        <begin position="151"/>
        <end position="178"/>
    </location>
</feature>
<dbReference type="SUPFAM" id="SSF50182">
    <property type="entry name" value="Sm-like ribonucleoproteins"/>
    <property type="match status" value="1"/>
</dbReference>
<dbReference type="InterPro" id="IPR006685">
    <property type="entry name" value="MscS_channel_2nd"/>
</dbReference>